<organism evidence="2 3">
    <name type="scientific">Ilex paraguariensis</name>
    <name type="common">yerba mate</name>
    <dbReference type="NCBI Taxonomy" id="185542"/>
    <lineage>
        <taxon>Eukaryota</taxon>
        <taxon>Viridiplantae</taxon>
        <taxon>Streptophyta</taxon>
        <taxon>Embryophyta</taxon>
        <taxon>Tracheophyta</taxon>
        <taxon>Spermatophyta</taxon>
        <taxon>Magnoliopsida</taxon>
        <taxon>eudicotyledons</taxon>
        <taxon>Gunneridae</taxon>
        <taxon>Pentapetalae</taxon>
        <taxon>asterids</taxon>
        <taxon>campanulids</taxon>
        <taxon>Aquifoliales</taxon>
        <taxon>Aquifoliaceae</taxon>
        <taxon>Ilex</taxon>
    </lineage>
</organism>
<evidence type="ECO:0000313" key="3">
    <source>
        <dbReference type="Proteomes" id="UP001642360"/>
    </source>
</evidence>
<keyword evidence="3" id="KW-1185">Reference proteome</keyword>
<gene>
    <name evidence="2" type="ORF">ILEXP_LOCUS21676</name>
</gene>
<accession>A0ABC8S897</accession>
<evidence type="ECO:0000256" key="1">
    <source>
        <dbReference type="SAM" id="MobiDB-lite"/>
    </source>
</evidence>
<feature type="region of interest" description="Disordered" evidence="1">
    <location>
        <begin position="1"/>
        <end position="24"/>
    </location>
</feature>
<sequence>MEGKGGVSEADTGKAGMGGTGTSREVFVGTRAPWLVLAHGRCRYKRGNRSLGVGAWQ</sequence>
<name>A0ABC8S897_9AQUA</name>
<dbReference type="EMBL" id="CAUOFW020002391">
    <property type="protein sequence ID" value="CAK9153409.1"/>
    <property type="molecule type" value="Genomic_DNA"/>
</dbReference>
<dbReference type="Proteomes" id="UP001642360">
    <property type="component" value="Unassembled WGS sequence"/>
</dbReference>
<feature type="non-terminal residue" evidence="2">
    <location>
        <position position="57"/>
    </location>
</feature>
<dbReference type="AlphaFoldDB" id="A0ABC8S897"/>
<reference evidence="2 3" key="1">
    <citation type="submission" date="2024-02" db="EMBL/GenBank/DDBJ databases">
        <authorList>
            <person name="Vignale AGUSTIN F."/>
            <person name="Sosa J E."/>
            <person name="Modenutti C."/>
        </authorList>
    </citation>
    <scope>NUCLEOTIDE SEQUENCE [LARGE SCALE GENOMIC DNA]</scope>
</reference>
<proteinExistence type="predicted"/>
<evidence type="ECO:0000313" key="2">
    <source>
        <dbReference type="EMBL" id="CAK9153409.1"/>
    </source>
</evidence>
<protein>
    <submittedName>
        <fullName evidence="2">Uncharacterized protein</fullName>
    </submittedName>
</protein>
<comment type="caution">
    <text evidence="2">The sequence shown here is derived from an EMBL/GenBank/DDBJ whole genome shotgun (WGS) entry which is preliminary data.</text>
</comment>